<dbReference type="InterPro" id="IPR001031">
    <property type="entry name" value="Thioesterase"/>
</dbReference>
<dbReference type="Proteomes" id="UP000541535">
    <property type="component" value="Unassembled WGS sequence"/>
</dbReference>
<dbReference type="Gene3D" id="3.40.50.1820">
    <property type="entry name" value="alpha/beta hydrolase"/>
    <property type="match status" value="1"/>
</dbReference>
<keyword evidence="4" id="KW-1185">Reference proteome</keyword>
<dbReference type="InterPro" id="IPR012223">
    <property type="entry name" value="TEII"/>
</dbReference>
<evidence type="ECO:0000313" key="3">
    <source>
        <dbReference type="EMBL" id="MBB3120926.1"/>
    </source>
</evidence>
<dbReference type="RefSeq" id="WP_183442675.1">
    <property type="nucleotide sequence ID" value="NZ_JACHXD010000012.1"/>
</dbReference>
<feature type="domain" description="Thioesterase" evidence="2">
    <location>
        <begin position="6"/>
        <end position="221"/>
    </location>
</feature>
<comment type="caution">
    <text evidence="3">The sequence shown here is derived from an EMBL/GenBank/DDBJ whole genome shotgun (WGS) entry which is preliminary data.</text>
</comment>
<dbReference type="AlphaFoldDB" id="A0A7W5BDN8"/>
<evidence type="ECO:0000259" key="2">
    <source>
        <dbReference type="Pfam" id="PF00975"/>
    </source>
</evidence>
<organism evidence="3 4">
    <name type="scientific">Pseudoduganella violacea</name>
    <dbReference type="NCBI Taxonomy" id="1715466"/>
    <lineage>
        <taxon>Bacteria</taxon>
        <taxon>Pseudomonadati</taxon>
        <taxon>Pseudomonadota</taxon>
        <taxon>Betaproteobacteria</taxon>
        <taxon>Burkholderiales</taxon>
        <taxon>Oxalobacteraceae</taxon>
        <taxon>Telluria group</taxon>
        <taxon>Pseudoduganella</taxon>
    </lineage>
</organism>
<dbReference type="Pfam" id="PF00975">
    <property type="entry name" value="Thioesterase"/>
    <property type="match status" value="1"/>
</dbReference>
<evidence type="ECO:0000256" key="1">
    <source>
        <dbReference type="ARBA" id="ARBA00007169"/>
    </source>
</evidence>
<comment type="similarity">
    <text evidence="1">Belongs to the thioesterase family.</text>
</comment>
<dbReference type="InterPro" id="IPR029058">
    <property type="entry name" value="AB_hydrolase_fold"/>
</dbReference>
<dbReference type="PANTHER" id="PTHR11487">
    <property type="entry name" value="THIOESTERASE"/>
    <property type="match status" value="1"/>
</dbReference>
<proteinExistence type="inferred from homology"/>
<accession>A0A7W5BDN8</accession>
<dbReference type="EMBL" id="JACHXD010000012">
    <property type="protein sequence ID" value="MBB3120926.1"/>
    <property type="molecule type" value="Genomic_DNA"/>
</dbReference>
<sequence length="263" mass="29104">MSAPITLLCLPNAGASSAMYQRWKRLLPDWISVMPLELPGRGRRSSQAPICDYGAMVTRLCSEYLLLPQRPYALFGHSMGGLLAYGMAQRLRQLGENRAPRALLVSATAAPTRRGPLISNLDDASLIAEMRRQGGTPQEAFASAELMQLVLPLMRADYRVCASFRADARSRPLEIPLHVFAGRADINTPQQMEAWRAETQSAFSLDWFEGGHFYLRGEQQERQLMCALERLLASIGSDQLLAPDTDRIERTSAAIALSGQQVV</sequence>
<reference evidence="3 4" key="1">
    <citation type="submission" date="2020-08" db="EMBL/GenBank/DDBJ databases">
        <title>Genomic Encyclopedia of Type Strains, Phase III (KMG-III): the genomes of soil and plant-associated and newly described type strains.</title>
        <authorList>
            <person name="Whitman W."/>
        </authorList>
    </citation>
    <scope>NUCLEOTIDE SEQUENCE [LARGE SCALE GENOMIC DNA]</scope>
    <source>
        <strain evidence="3 4">CECT 8897</strain>
    </source>
</reference>
<protein>
    <submittedName>
        <fullName evidence="3">Surfactin synthase thioesterase subunit</fullName>
    </submittedName>
</protein>
<gene>
    <name evidence="3" type="ORF">FHS03_003999</name>
</gene>
<dbReference type="SUPFAM" id="SSF53474">
    <property type="entry name" value="alpha/beta-Hydrolases"/>
    <property type="match status" value="1"/>
</dbReference>
<name>A0A7W5BDN8_9BURK</name>
<dbReference type="PANTHER" id="PTHR11487:SF0">
    <property type="entry name" value="S-ACYL FATTY ACID SYNTHASE THIOESTERASE, MEDIUM CHAIN"/>
    <property type="match status" value="1"/>
</dbReference>
<dbReference type="GO" id="GO:0008610">
    <property type="term" value="P:lipid biosynthetic process"/>
    <property type="evidence" value="ECO:0007669"/>
    <property type="project" value="TreeGrafter"/>
</dbReference>
<evidence type="ECO:0000313" key="4">
    <source>
        <dbReference type="Proteomes" id="UP000541535"/>
    </source>
</evidence>